<evidence type="ECO:0000313" key="1">
    <source>
        <dbReference type="EMBL" id="CAF2156825.1"/>
    </source>
</evidence>
<dbReference type="EMBL" id="HG994361">
    <property type="protein sequence ID" value="CAF2156825.1"/>
    <property type="molecule type" value="Genomic_DNA"/>
</dbReference>
<organism evidence="1">
    <name type="scientific">Brassica napus</name>
    <name type="common">Rape</name>
    <dbReference type="NCBI Taxonomy" id="3708"/>
    <lineage>
        <taxon>Eukaryota</taxon>
        <taxon>Viridiplantae</taxon>
        <taxon>Streptophyta</taxon>
        <taxon>Embryophyta</taxon>
        <taxon>Tracheophyta</taxon>
        <taxon>Spermatophyta</taxon>
        <taxon>Magnoliopsida</taxon>
        <taxon>eudicotyledons</taxon>
        <taxon>Gunneridae</taxon>
        <taxon>Pentapetalae</taxon>
        <taxon>rosids</taxon>
        <taxon>malvids</taxon>
        <taxon>Brassicales</taxon>
        <taxon>Brassicaceae</taxon>
        <taxon>Brassiceae</taxon>
        <taxon>Brassica</taxon>
    </lineage>
</organism>
<protein>
    <submittedName>
        <fullName evidence="1">(rape) hypothetical protein</fullName>
    </submittedName>
</protein>
<sequence length="35" mass="3920">MEVFSKIACNIITCVWKGPFLLHGFLCLCCIACEL</sequence>
<dbReference type="Proteomes" id="UP001295469">
    <property type="component" value="Chromosome A07"/>
</dbReference>
<proteinExistence type="predicted"/>
<reference evidence="1" key="1">
    <citation type="submission" date="2021-01" db="EMBL/GenBank/DDBJ databases">
        <authorList>
            <consortium name="Genoscope - CEA"/>
            <person name="William W."/>
        </authorList>
    </citation>
    <scope>NUCLEOTIDE SEQUENCE</scope>
</reference>
<dbReference type="AlphaFoldDB" id="A0A816YAK0"/>
<name>A0A816YAK0_BRANA</name>
<accession>A0A816YAK0</accession>
<gene>
    <name evidence="1" type="ORF">DARMORV10_A07P01160.1</name>
</gene>